<keyword evidence="3 15" id="KW-0547">Nucleotide-binding</keyword>
<dbReference type="Pfam" id="PF19833">
    <property type="entry name" value="RecG_dom3_C"/>
    <property type="match status" value="1"/>
</dbReference>
<dbReference type="NCBIfam" id="TIGR00643">
    <property type="entry name" value="recG"/>
    <property type="match status" value="1"/>
</dbReference>
<dbReference type="GO" id="GO:0006281">
    <property type="term" value="P:DNA repair"/>
    <property type="evidence" value="ECO:0007669"/>
    <property type="project" value="UniProtKB-UniRule"/>
</dbReference>
<evidence type="ECO:0000256" key="11">
    <source>
        <dbReference type="ARBA" id="ARBA00023235"/>
    </source>
</evidence>
<dbReference type="InterPro" id="IPR033454">
    <property type="entry name" value="RecG_wedge"/>
</dbReference>
<evidence type="ECO:0000256" key="6">
    <source>
        <dbReference type="ARBA" id="ARBA00022806"/>
    </source>
</evidence>
<keyword evidence="6 15" id="KW-0347">Helicase</keyword>
<dbReference type="Gene3D" id="3.40.50.300">
    <property type="entry name" value="P-loop containing nucleotide triphosphate hydrolases"/>
    <property type="match status" value="2"/>
</dbReference>
<sequence>MHLDTSVIHLNKVGEALEKRLLRLGIKTAHDLLFHFPFRYEDFSQVSGITQLQNGQETTIEGTVELIANKRSPRKWTMITEAVVSDGTAQMRVVWFGQPFIAKSLHVGDRVFLSGKVKDDMFGLQMVSPSYEKIRNQASVTSNLDTLNTARIVPMYSLTTGLTQKQLRMLIKQVLPVAKELSEWLPEDIRDRADVMPLHEALAHIHFPEDLDSLKHAERRLKFDELFLLQLRAEMIRQEVKQETASEIPFAEETIKAFVAALPFALTKAQKIAAWEILKDIEKKEPMNRLLEGDVGSGKTVVAAMATLDAVHAGFQVAIMAPTEILAKQHFQSFQTLLPNAKILLITSSEIRNLKLEIGEESKKKRRDQAIACMKSGEAQIVIGTHALLTDDVLFKNLGLVIVDEQHRFGVAQRKTIREKSGNPNTMPHFLSMTATPIPRSFALTLYGDLDLSIINEMPVGRKPVKTTVVDPHARSAAYDVIRDEVKAGRQVFVICPLIEEKKDEGTGSSTSADRRDLSVQTSGSEKKSVLAEYEKLSTKIFPNLRVAYIHGKMKSVEKDAVMNKFATGEIDILVSTSVVEVGVNIPNASVMMIEGAENFGLAQLHQFRGRVGRSEYQSYCFLFTDSDSQRVAERLKFFSSTTNGFKVAEYDLEMRGPGEVYGKMQSGMGELKFATMQDGELIKLAREVARGIDFEKYSTLKERVEEWERGIHLE</sequence>
<dbReference type="Gene3D" id="2.40.50.140">
    <property type="entry name" value="Nucleic acid-binding proteins"/>
    <property type="match status" value="1"/>
</dbReference>
<evidence type="ECO:0000313" key="19">
    <source>
        <dbReference type="Proteomes" id="UP000033867"/>
    </source>
</evidence>
<comment type="similarity">
    <text evidence="1 15">Belongs to the helicase family. RecG subfamily.</text>
</comment>
<dbReference type="GO" id="GO:0016887">
    <property type="term" value="F:ATP hydrolysis activity"/>
    <property type="evidence" value="ECO:0007669"/>
    <property type="project" value="RHEA"/>
</dbReference>
<dbReference type="CDD" id="cd17992">
    <property type="entry name" value="DEXHc_RecG"/>
    <property type="match status" value="1"/>
</dbReference>
<dbReference type="SUPFAM" id="SSF50249">
    <property type="entry name" value="Nucleic acid-binding proteins"/>
    <property type="match status" value="1"/>
</dbReference>
<keyword evidence="11" id="KW-0413">Isomerase</keyword>
<dbReference type="InterPro" id="IPR045562">
    <property type="entry name" value="RecG_dom3_C"/>
</dbReference>
<dbReference type="InterPro" id="IPR004609">
    <property type="entry name" value="ATP-dep_DNA_helicase_RecG"/>
</dbReference>
<comment type="caution">
    <text evidence="18">The sequence shown here is derived from an EMBL/GenBank/DDBJ whole genome shotgun (WGS) entry which is preliminary data.</text>
</comment>
<dbReference type="PATRIC" id="fig|1619052.3.peg.689"/>
<evidence type="ECO:0000256" key="7">
    <source>
        <dbReference type="ARBA" id="ARBA00022840"/>
    </source>
</evidence>
<evidence type="ECO:0000259" key="17">
    <source>
        <dbReference type="PROSITE" id="PS51194"/>
    </source>
</evidence>
<dbReference type="GO" id="GO:0006310">
    <property type="term" value="P:DNA recombination"/>
    <property type="evidence" value="ECO:0007669"/>
    <property type="project" value="UniProtKB-UniRule"/>
</dbReference>
<keyword evidence="10 15" id="KW-0234">DNA repair</keyword>
<dbReference type="SMART" id="SM00487">
    <property type="entry name" value="DEXDc"/>
    <property type="match status" value="1"/>
</dbReference>
<dbReference type="CDD" id="cd04488">
    <property type="entry name" value="RecG_wedge_OBF"/>
    <property type="match status" value="1"/>
</dbReference>
<dbReference type="GO" id="GO:0043138">
    <property type="term" value="F:3'-5' DNA helicase activity"/>
    <property type="evidence" value="ECO:0007669"/>
    <property type="project" value="UniProtKB-EC"/>
</dbReference>
<dbReference type="InterPro" id="IPR027417">
    <property type="entry name" value="P-loop_NTPase"/>
</dbReference>
<evidence type="ECO:0000256" key="13">
    <source>
        <dbReference type="ARBA" id="ARBA00034808"/>
    </source>
</evidence>
<keyword evidence="4 15" id="KW-0227">DNA damage</keyword>
<dbReference type="GO" id="GO:0003677">
    <property type="term" value="F:DNA binding"/>
    <property type="evidence" value="ECO:0007669"/>
    <property type="project" value="UniProtKB-KW"/>
</dbReference>
<dbReference type="InterPro" id="IPR001650">
    <property type="entry name" value="Helicase_C-like"/>
</dbReference>
<dbReference type="EMBL" id="LCEK01000032">
    <property type="protein sequence ID" value="KKS71295.1"/>
    <property type="molecule type" value="Genomic_DNA"/>
</dbReference>
<dbReference type="Pfam" id="PF00270">
    <property type="entry name" value="DEAD"/>
    <property type="match status" value="1"/>
</dbReference>
<evidence type="ECO:0000256" key="10">
    <source>
        <dbReference type="ARBA" id="ARBA00023204"/>
    </source>
</evidence>
<keyword evidence="8" id="KW-0238">DNA-binding</keyword>
<dbReference type="PANTHER" id="PTHR47964">
    <property type="entry name" value="ATP-DEPENDENT DNA HELICASE HOMOLOG RECG, CHLOROPLASTIC"/>
    <property type="match status" value="1"/>
</dbReference>
<dbReference type="NCBIfam" id="NF008168">
    <property type="entry name" value="PRK10917.2-2"/>
    <property type="match status" value="1"/>
</dbReference>
<dbReference type="InterPro" id="IPR047112">
    <property type="entry name" value="RecG/Mfd"/>
</dbReference>
<accession>A0A0G1BD41</accession>
<proteinExistence type="inferred from homology"/>
<evidence type="ECO:0000256" key="15">
    <source>
        <dbReference type="RuleBase" id="RU363016"/>
    </source>
</evidence>
<gene>
    <name evidence="18" type="ORF">UV42_C0032G0002</name>
</gene>
<name>A0A0G1BD41_9BACT</name>
<dbReference type="GO" id="GO:0005524">
    <property type="term" value="F:ATP binding"/>
    <property type="evidence" value="ECO:0007669"/>
    <property type="project" value="UniProtKB-KW"/>
</dbReference>
<keyword evidence="7 15" id="KW-0067">ATP-binding</keyword>
<dbReference type="InterPro" id="IPR011545">
    <property type="entry name" value="DEAD/DEAH_box_helicase_dom"/>
</dbReference>
<comment type="catalytic activity">
    <reaction evidence="14 15">
        <text>ATP + H2O = ADP + phosphate + H(+)</text>
        <dbReference type="Rhea" id="RHEA:13065"/>
        <dbReference type="ChEBI" id="CHEBI:15377"/>
        <dbReference type="ChEBI" id="CHEBI:15378"/>
        <dbReference type="ChEBI" id="CHEBI:30616"/>
        <dbReference type="ChEBI" id="CHEBI:43474"/>
        <dbReference type="ChEBI" id="CHEBI:456216"/>
        <dbReference type="EC" id="5.6.2.4"/>
    </reaction>
</comment>
<evidence type="ECO:0000256" key="14">
    <source>
        <dbReference type="ARBA" id="ARBA00048988"/>
    </source>
</evidence>
<reference evidence="18 19" key="1">
    <citation type="journal article" date="2015" name="Nature">
        <title>rRNA introns, odd ribosomes, and small enigmatic genomes across a large radiation of phyla.</title>
        <authorList>
            <person name="Brown C.T."/>
            <person name="Hug L.A."/>
            <person name="Thomas B.C."/>
            <person name="Sharon I."/>
            <person name="Castelle C.J."/>
            <person name="Singh A."/>
            <person name="Wilkins M.J."/>
            <person name="Williams K.H."/>
            <person name="Banfield J.F."/>
        </authorList>
    </citation>
    <scope>NUCLEOTIDE SEQUENCE [LARGE SCALE GENOMIC DNA]</scope>
</reference>
<evidence type="ECO:0000256" key="4">
    <source>
        <dbReference type="ARBA" id="ARBA00022763"/>
    </source>
</evidence>
<organism evidence="18 19">
    <name type="scientific">Candidatus Magasanikbacteria bacterium GW2011_GWE2_42_7</name>
    <dbReference type="NCBI Taxonomy" id="1619052"/>
    <lineage>
        <taxon>Bacteria</taxon>
        <taxon>Candidatus Magasanikiibacteriota</taxon>
    </lineage>
</organism>
<evidence type="ECO:0000256" key="5">
    <source>
        <dbReference type="ARBA" id="ARBA00022801"/>
    </source>
</evidence>
<evidence type="ECO:0000256" key="12">
    <source>
        <dbReference type="ARBA" id="ARBA00034617"/>
    </source>
</evidence>
<evidence type="ECO:0000256" key="1">
    <source>
        <dbReference type="ARBA" id="ARBA00007504"/>
    </source>
</evidence>
<dbReference type="EC" id="5.6.2.4" evidence="13 15"/>
<dbReference type="PROSITE" id="PS51192">
    <property type="entry name" value="HELICASE_ATP_BIND_1"/>
    <property type="match status" value="1"/>
</dbReference>
<evidence type="ECO:0000256" key="9">
    <source>
        <dbReference type="ARBA" id="ARBA00023172"/>
    </source>
</evidence>
<dbReference type="SMART" id="SM00490">
    <property type="entry name" value="HELICc"/>
    <property type="match status" value="1"/>
</dbReference>
<dbReference type="InterPro" id="IPR014001">
    <property type="entry name" value="Helicase_ATP-bd"/>
</dbReference>
<keyword evidence="9 15" id="KW-0233">DNA recombination</keyword>
<dbReference type="Pfam" id="PF17191">
    <property type="entry name" value="RecG_wedge"/>
    <property type="match status" value="1"/>
</dbReference>
<dbReference type="NCBIfam" id="NF008165">
    <property type="entry name" value="PRK10917.1-3"/>
    <property type="match status" value="1"/>
</dbReference>
<evidence type="ECO:0000256" key="8">
    <source>
        <dbReference type="ARBA" id="ARBA00023125"/>
    </source>
</evidence>
<dbReference type="Pfam" id="PF00271">
    <property type="entry name" value="Helicase_C"/>
    <property type="match status" value="1"/>
</dbReference>
<evidence type="ECO:0000259" key="16">
    <source>
        <dbReference type="PROSITE" id="PS51192"/>
    </source>
</evidence>
<dbReference type="AlphaFoldDB" id="A0A0G1BD41"/>
<dbReference type="InterPro" id="IPR012340">
    <property type="entry name" value="NA-bd_OB-fold"/>
</dbReference>
<comment type="catalytic activity">
    <reaction evidence="12 15">
        <text>Couples ATP hydrolysis with the unwinding of duplex DNA by translocating in the 3'-5' direction.</text>
        <dbReference type="EC" id="5.6.2.4"/>
    </reaction>
</comment>
<feature type="domain" description="Helicase C-terminal" evidence="17">
    <location>
        <begin position="494"/>
        <end position="654"/>
    </location>
</feature>
<dbReference type="SUPFAM" id="SSF52540">
    <property type="entry name" value="P-loop containing nucleoside triphosphate hydrolases"/>
    <property type="match status" value="2"/>
</dbReference>
<dbReference type="Proteomes" id="UP000033867">
    <property type="component" value="Unassembled WGS sequence"/>
</dbReference>
<dbReference type="PROSITE" id="PS51194">
    <property type="entry name" value="HELICASE_CTER"/>
    <property type="match status" value="1"/>
</dbReference>
<keyword evidence="5 15" id="KW-0378">Hydrolase</keyword>
<evidence type="ECO:0000256" key="2">
    <source>
        <dbReference type="ARBA" id="ARBA00017846"/>
    </source>
</evidence>
<comment type="function">
    <text evidence="15">Plays a critical role in recombination and DNA repair. Helps process Holliday junction intermediates to mature products by catalyzing branch migration. Has replication fork regression activity, unwinds stalled or blocked replication forks to make a HJ that can be resolved. Has a DNA unwinding activity characteristic of a DNA helicase with 3'-5' polarity.</text>
</comment>
<dbReference type="PANTHER" id="PTHR47964:SF1">
    <property type="entry name" value="ATP-DEPENDENT DNA HELICASE HOMOLOG RECG, CHLOROPLASTIC"/>
    <property type="match status" value="1"/>
</dbReference>
<evidence type="ECO:0000313" key="18">
    <source>
        <dbReference type="EMBL" id="KKS71295.1"/>
    </source>
</evidence>
<protein>
    <recommendedName>
        <fullName evidence="2 15">ATP-dependent DNA helicase RecG</fullName>
        <ecNumber evidence="13 15">5.6.2.4</ecNumber>
    </recommendedName>
</protein>
<evidence type="ECO:0000256" key="3">
    <source>
        <dbReference type="ARBA" id="ARBA00022741"/>
    </source>
</evidence>
<feature type="domain" description="Helicase ATP-binding" evidence="16">
    <location>
        <begin position="280"/>
        <end position="455"/>
    </location>
</feature>